<gene>
    <name evidence="5" type="ORF">KK2020170_12710</name>
</gene>
<feature type="transmembrane region" description="Helical" evidence="3">
    <location>
        <begin position="12"/>
        <end position="30"/>
    </location>
</feature>
<organism evidence="5 6">
    <name type="scientific">Flavobacterium okayamense</name>
    <dbReference type="NCBI Taxonomy" id="2830782"/>
    <lineage>
        <taxon>Bacteria</taxon>
        <taxon>Pseudomonadati</taxon>
        <taxon>Bacteroidota</taxon>
        <taxon>Flavobacteriia</taxon>
        <taxon>Flavobacteriales</taxon>
        <taxon>Flavobacteriaceae</taxon>
        <taxon>Flavobacterium</taxon>
    </lineage>
</organism>
<evidence type="ECO:0000313" key="5">
    <source>
        <dbReference type="EMBL" id="BCY28403.1"/>
    </source>
</evidence>
<evidence type="ECO:0000259" key="4">
    <source>
        <dbReference type="Pfam" id="PF18962"/>
    </source>
</evidence>
<dbReference type="SUPFAM" id="SSF101898">
    <property type="entry name" value="NHL repeat"/>
    <property type="match status" value="1"/>
</dbReference>
<evidence type="ECO:0000256" key="2">
    <source>
        <dbReference type="ARBA" id="ARBA00022737"/>
    </source>
</evidence>
<keyword evidence="3" id="KW-0472">Membrane</keyword>
<dbReference type="InterPro" id="IPR001258">
    <property type="entry name" value="NHL_repeat"/>
</dbReference>
<proteinExistence type="predicted"/>
<dbReference type="Gene3D" id="2.120.10.30">
    <property type="entry name" value="TolB, C-terminal domain"/>
    <property type="match status" value="4"/>
</dbReference>
<dbReference type="Pfam" id="PF18962">
    <property type="entry name" value="Por_Secre_tail"/>
    <property type="match status" value="1"/>
</dbReference>
<keyword evidence="6" id="KW-1185">Reference proteome</keyword>
<keyword evidence="3" id="KW-1133">Transmembrane helix</keyword>
<evidence type="ECO:0000313" key="6">
    <source>
        <dbReference type="Proteomes" id="UP000825258"/>
    </source>
</evidence>
<dbReference type="RefSeq" id="WP_221257523.1">
    <property type="nucleotide sequence ID" value="NZ_AP024749.1"/>
</dbReference>
<dbReference type="InterPro" id="IPR026444">
    <property type="entry name" value="Secre_tail"/>
</dbReference>
<accession>A0ABN6I1Q9</accession>
<keyword evidence="3" id="KW-0812">Transmembrane</keyword>
<dbReference type="PANTHER" id="PTHR13833:SF71">
    <property type="entry name" value="NHL DOMAIN-CONTAINING PROTEIN"/>
    <property type="match status" value="1"/>
</dbReference>
<feature type="domain" description="Secretion system C-terminal sorting" evidence="4">
    <location>
        <begin position="361"/>
        <end position="425"/>
    </location>
</feature>
<evidence type="ECO:0000256" key="3">
    <source>
        <dbReference type="SAM" id="Phobius"/>
    </source>
</evidence>
<sequence>MEFNKLNFKVNLVFIVTLFVNVFSFAQITVSTLAGSTGGNTDGTGGAAQFGGLYDIATDASGNLYVTDDLYHNIRKITPTGVVTTLAGGTYGYADGTGSAAQFAQPKGIVLDSSGNIFVVDQINLRIRKITPTGVVTTFAGNGVSDVIDGTGTAASFATPTGLAIDISDNLYVADGWTIRKITPGGVVTTLAGSLPLGYEDGTGAAAKFRNPEGLAVDASGNVYVADYGNNKIRKITPAGVVTTFAGQYYGNYGYQDGTNALFYGPHDVEVDNSGNVYVTDYNNSRIRKITSTGETSTFAGIGPGYADGLALTEAMFYYPTGITLDASGIVYVADKSNTKIRKIGDVSLSTSSYNVSELEIYPNPSNGVFYIKNVPSGAVITVYDIFGKQIVSKNATFDLIQFDLSDYSKGFYIVKIFSEDKQICNFKLIKE</sequence>
<dbReference type="InterPro" id="IPR011042">
    <property type="entry name" value="6-blade_b-propeller_TolB-like"/>
</dbReference>
<keyword evidence="1" id="KW-0732">Signal</keyword>
<name>A0ABN6I1Q9_9FLAO</name>
<evidence type="ECO:0000256" key="1">
    <source>
        <dbReference type="ARBA" id="ARBA00022729"/>
    </source>
</evidence>
<dbReference type="Pfam" id="PF01436">
    <property type="entry name" value="NHL"/>
    <property type="match status" value="3"/>
</dbReference>
<dbReference type="EMBL" id="AP024749">
    <property type="protein sequence ID" value="BCY28403.1"/>
    <property type="molecule type" value="Genomic_DNA"/>
</dbReference>
<dbReference type="NCBIfam" id="TIGR04183">
    <property type="entry name" value="Por_Secre_tail"/>
    <property type="match status" value="1"/>
</dbReference>
<keyword evidence="2" id="KW-0677">Repeat</keyword>
<dbReference type="PANTHER" id="PTHR13833">
    <property type="match status" value="1"/>
</dbReference>
<dbReference type="Proteomes" id="UP000825258">
    <property type="component" value="Chromosome"/>
</dbReference>
<protein>
    <recommendedName>
        <fullName evidence="4">Secretion system C-terminal sorting domain-containing protein</fullName>
    </recommendedName>
</protein>
<dbReference type="CDD" id="cd14953">
    <property type="entry name" value="NHL_like_1"/>
    <property type="match status" value="1"/>
</dbReference>
<reference evidence="5 6" key="1">
    <citation type="submission" date="2021-06" db="EMBL/GenBank/DDBJ databases">
        <title>Whole genome sequences of Flavobacterium sp. KK2020170 and assembly.</title>
        <authorList>
            <person name="Kitahara K."/>
            <person name="Miyoshi S."/>
            <person name="Uesaka K."/>
        </authorList>
    </citation>
    <scope>NUCLEOTIDE SEQUENCE [LARGE SCALE GENOMIC DNA]</scope>
    <source>
        <strain evidence="5 6">KK2020170</strain>
    </source>
</reference>